<protein>
    <recommendedName>
        <fullName evidence="3">Flagellar protein FliT</fullName>
    </recommendedName>
</protein>
<comment type="caution">
    <text evidence="2">The sequence shown here is derived from an EMBL/GenBank/DDBJ whole genome shotgun (WGS) entry which is preliminary data.</text>
</comment>
<dbReference type="EMBL" id="DSGB01000004">
    <property type="protein sequence ID" value="HER96024.1"/>
    <property type="molecule type" value="Genomic_DNA"/>
</dbReference>
<reference evidence="2" key="1">
    <citation type="journal article" date="2020" name="mSystems">
        <title>Genome- and Community-Level Interaction Insights into Carbon Utilization and Element Cycling Functions of Hydrothermarchaeota in Hydrothermal Sediment.</title>
        <authorList>
            <person name="Zhou Z."/>
            <person name="Liu Y."/>
            <person name="Xu W."/>
            <person name="Pan J."/>
            <person name="Luo Z.H."/>
            <person name="Li M."/>
        </authorList>
    </citation>
    <scope>NUCLEOTIDE SEQUENCE [LARGE SCALE GENOMIC DNA]</scope>
    <source>
        <strain evidence="2">SpSt-143</strain>
    </source>
</reference>
<organism evidence="2">
    <name type="scientific">Rhodothermus marinus</name>
    <name type="common">Rhodothermus obamensis</name>
    <dbReference type="NCBI Taxonomy" id="29549"/>
    <lineage>
        <taxon>Bacteria</taxon>
        <taxon>Pseudomonadati</taxon>
        <taxon>Rhodothermota</taxon>
        <taxon>Rhodothermia</taxon>
        <taxon>Rhodothermales</taxon>
        <taxon>Rhodothermaceae</taxon>
        <taxon>Rhodothermus</taxon>
    </lineage>
</organism>
<feature type="coiled-coil region" evidence="1">
    <location>
        <begin position="63"/>
        <end position="104"/>
    </location>
</feature>
<sequence>MPEHPALSLLREILDVGDEIAQALSRQNFEYLPELTQRRSLLLAQLQQHPLPESFDPEWEVLRVALNAQHRRLNELLAETERQLAQALLEVEHYKRARHQYQETSPRQVLREDLRG</sequence>
<keyword evidence="1" id="KW-0175">Coiled coil</keyword>
<proteinExistence type="predicted"/>
<evidence type="ECO:0000313" key="2">
    <source>
        <dbReference type="EMBL" id="HER96024.1"/>
    </source>
</evidence>
<gene>
    <name evidence="2" type="ORF">ENO59_05850</name>
</gene>
<accession>A0A7V2F5Z7</accession>
<name>A0A7V2F5Z7_RHOMR</name>
<evidence type="ECO:0008006" key="3">
    <source>
        <dbReference type="Google" id="ProtNLM"/>
    </source>
</evidence>
<dbReference type="AlphaFoldDB" id="A0A7V2F5Z7"/>
<evidence type="ECO:0000256" key="1">
    <source>
        <dbReference type="SAM" id="Coils"/>
    </source>
</evidence>